<feature type="region of interest" description="Disordered" evidence="1">
    <location>
        <begin position="102"/>
        <end position="135"/>
    </location>
</feature>
<protein>
    <submittedName>
        <fullName evidence="3">Uncharacterized protein</fullName>
    </submittedName>
</protein>
<dbReference type="EMBL" id="BTRK01000002">
    <property type="protein sequence ID" value="GMR34436.1"/>
    <property type="molecule type" value="Genomic_DNA"/>
</dbReference>
<keyword evidence="2" id="KW-0812">Transmembrane</keyword>
<evidence type="ECO:0000256" key="1">
    <source>
        <dbReference type="SAM" id="MobiDB-lite"/>
    </source>
</evidence>
<feature type="compositionally biased region" description="Basic and acidic residues" evidence="1">
    <location>
        <begin position="102"/>
        <end position="125"/>
    </location>
</feature>
<organism evidence="3 4">
    <name type="scientific">Pristionchus mayeri</name>
    <dbReference type="NCBI Taxonomy" id="1317129"/>
    <lineage>
        <taxon>Eukaryota</taxon>
        <taxon>Metazoa</taxon>
        <taxon>Ecdysozoa</taxon>
        <taxon>Nematoda</taxon>
        <taxon>Chromadorea</taxon>
        <taxon>Rhabditida</taxon>
        <taxon>Rhabditina</taxon>
        <taxon>Diplogasteromorpha</taxon>
        <taxon>Diplogasteroidea</taxon>
        <taxon>Neodiplogasteridae</taxon>
        <taxon>Pristionchus</taxon>
    </lineage>
</organism>
<sequence>FLDLNSSSHMNNLLPHLQDPAPPLESSLRRRLRPSNNSRTMNNVSLLVLLIIFAGLVVVVSKPTKEVYDPTKMAMDTAFNEVEAAHLGVSKKAGRLPEEVTQKLAESDEGKSVKKELHEHEEPHPADCNSYLCST</sequence>
<dbReference type="AlphaFoldDB" id="A0AAN4Z8L0"/>
<keyword evidence="4" id="KW-1185">Reference proteome</keyword>
<reference evidence="4" key="1">
    <citation type="submission" date="2022-10" db="EMBL/GenBank/DDBJ databases">
        <title>Genome assembly of Pristionchus species.</title>
        <authorList>
            <person name="Yoshida K."/>
            <person name="Sommer R.J."/>
        </authorList>
    </citation>
    <scope>NUCLEOTIDE SEQUENCE [LARGE SCALE GENOMIC DNA]</scope>
    <source>
        <strain evidence="4">RS5460</strain>
    </source>
</reference>
<evidence type="ECO:0000256" key="2">
    <source>
        <dbReference type="SAM" id="Phobius"/>
    </source>
</evidence>
<feature type="region of interest" description="Disordered" evidence="1">
    <location>
        <begin position="1"/>
        <end position="37"/>
    </location>
</feature>
<gene>
    <name evidence="3" type="ORF">PMAYCL1PPCAC_04631</name>
</gene>
<accession>A0AAN4Z8L0</accession>
<proteinExistence type="predicted"/>
<keyword evidence="2" id="KW-1133">Transmembrane helix</keyword>
<feature type="transmembrane region" description="Helical" evidence="2">
    <location>
        <begin position="40"/>
        <end position="60"/>
    </location>
</feature>
<keyword evidence="2" id="KW-0472">Membrane</keyword>
<evidence type="ECO:0000313" key="4">
    <source>
        <dbReference type="Proteomes" id="UP001328107"/>
    </source>
</evidence>
<feature type="non-terminal residue" evidence="3">
    <location>
        <position position="1"/>
    </location>
</feature>
<feature type="compositionally biased region" description="Polar residues" evidence="1">
    <location>
        <begin position="1"/>
        <end position="11"/>
    </location>
</feature>
<dbReference type="Proteomes" id="UP001328107">
    <property type="component" value="Unassembled WGS sequence"/>
</dbReference>
<evidence type="ECO:0000313" key="3">
    <source>
        <dbReference type="EMBL" id="GMR34436.1"/>
    </source>
</evidence>
<name>A0AAN4Z8L0_9BILA</name>
<comment type="caution">
    <text evidence="3">The sequence shown here is derived from an EMBL/GenBank/DDBJ whole genome shotgun (WGS) entry which is preliminary data.</text>
</comment>